<dbReference type="Gene3D" id="3.40.630.70">
    <property type="entry name" value="Leucyl/phenylalanyl-tRNA-protein transferase, C-terminal domain"/>
    <property type="match status" value="1"/>
</dbReference>
<protein>
    <recommendedName>
        <fullName evidence="4">Leucyl/phenylalanyl-tRNA--protein transferase</fullName>
        <ecNumber evidence="4">2.3.2.6</ecNumber>
    </recommendedName>
    <alternativeName>
        <fullName evidence="4">L/F-transferase</fullName>
    </alternativeName>
    <alternativeName>
        <fullName evidence="4">Leucyltransferase</fullName>
    </alternativeName>
    <alternativeName>
        <fullName evidence="4">Phenyalanyltransferase</fullName>
    </alternativeName>
</protein>
<dbReference type="EMBL" id="DVLP01000319">
    <property type="protein sequence ID" value="HIT76060.1"/>
    <property type="molecule type" value="Genomic_DNA"/>
</dbReference>
<gene>
    <name evidence="4" type="primary">aat</name>
    <name evidence="5" type="ORF">IAA98_10775</name>
</gene>
<dbReference type="HAMAP" id="MF_00688">
    <property type="entry name" value="Leu_Phe_trans"/>
    <property type="match status" value="1"/>
</dbReference>
<evidence type="ECO:0000313" key="6">
    <source>
        <dbReference type="Proteomes" id="UP000886842"/>
    </source>
</evidence>
<comment type="caution">
    <text evidence="5">The sequence shown here is derived from an EMBL/GenBank/DDBJ whole genome shotgun (WGS) entry which is preliminary data.</text>
</comment>
<dbReference type="SUPFAM" id="SSF55729">
    <property type="entry name" value="Acyl-CoA N-acyltransferases (Nat)"/>
    <property type="match status" value="1"/>
</dbReference>
<dbReference type="GO" id="GO:0030163">
    <property type="term" value="P:protein catabolic process"/>
    <property type="evidence" value="ECO:0007669"/>
    <property type="project" value="UniProtKB-UniRule"/>
</dbReference>
<keyword evidence="3 4" id="KW-0012">Acyltransferase</keyword>
<proteinExistence type="inferred from homology"/>
<comment type="catalytic activity">
    <reaction evidence="4">
        <text>N-terminal L-arginyl-[protein] + L-leucyl-tRNA(Leu) = N-terminal L-leucyl-L-arginyl-[protein] + tRNA(Leu) + H(+)</text>
        <dbReference type="Rhea" id="RHEA:50416"/>
        <dbReference type="Rhea" id="RHEA-COMP:9613"/>
        <dbReference type="Rhea" id="RHEA-COMP:9622"/>
        <dbReference type="Rhea" id="RHEA-COMP:12672"/>
        <dbReference type="Rhea" id="RHEA-COMP:12673"/>
        <dbReference type="ChEBI" id="CHEBI:15378"/>
        <dbReference type="ChEBI" id="CHEBI:64719"/>
        <dbReference type="ChEBI" id="CHEBI:78442"/>
        <dbReference type="ChEBI" id="CHEBI:78494"/>
        <dbReference type="ChEBI" id="CHEBI:133044"/>
        <dbReference type="EC" id="2.3.2.6"/>
    </reaction>
</comment>
<evidence type="ECO:0000313" key="5">
    <source>
        <dbReference type="EMBL" id="HIT76060.1"/>
    </source>
</evidence>
<comment type="similarity">
    <text evidence="4">Belongs to the L/F-transferase family.</text>
</comment>
<keyword evidence="1 4" id="KW-0963">Cytoplasm</keyword>
<evidence type="ECO:0000256" key="3">
    <source>
        <dbReference type="ARBA" id="ARBA00023315"/>
    </source>
</evidence>
<keyword evidence="2 4" id="KW-0808">Transferase</keyword>
<dbReference type="InterPro" id="IPR042203">
    <property type="entry name" value="Leu/Phe-tRNA_Trfase_C"/>
</dbReference>
<dbReference type="Pfam" id="PF03588">
    <property type="entry name" value="Leu_Phe_trans"/>
    <property type="match status" value="1"/>
</dbReference>
<reference evidence="5" key="2">
    <citation type="journal article" date="2021" name="PeerJ">
        <title>Extensive microbial diversity within the chicken gut microbiome revealed by metagenomics and culture.</title>
        <authorList>
            <person name="Gilroy R."/>
            <person name="Ravi A."/>
            <person name="Getino M."/>
            <person name="Pursley I."/>
            <person name="Horton D.L."/>
            <person name="Alikhan N.F."/>
            <person name="Baker D."/>
            <person name="Gharbi K."/>
            <person name="Hall N."/>
            <person name="Watson M."/>
            <person name="Adriaenssens E.M."/>
            <person name="Foster-Nyarko E."/>
            <person name="Jarju S."/>
            <person name="Secka A."/>
            <person name="Antonio M."/>
            <person name="Oren A."/>
            <person name="Chaudhuri R.R."/>
            <person name="La Ragione R."/>
            <person name="Hildebrand F."/>
            <person name="Pallen M.J."/>
        </authorList>
    </citation>
    <scope>NUCLEOTIDE SEQUENCE</scope>
    <source>
        <strain evidence="5">ChiGjej1B1-24693</strain>
    </source>
</reference>
<comment type="catalytic activity">
    <reaction evidence="4">
        <text>N-terminal L-lysyl-[protein] + L-leucyl-tRNA(Leu) = N-terminal L-leucyl-L-lysyl-[protein] + tRNA(Leu) + H(+)</text>
        <dbReference type="Rhea" id="RHEA:12340"/>
        <dbReference type="Rhea" id="RHEA-COMP:9613"/>
        <dbReference type="Rhea" id="RHEA-COMP:9622"/>
        <dbReference type="Rhea" id="RHEA-COMP:12670"/>
        <dbReference type="Rhea" id="RHEA-COMP:12671"/>
        <dbReference type="ChEBI" id="CHEBI:15378"/>
        <dbReference type="ChEBI" id="CHEBI:65249"/>
        <dbReference type="ChEBI" id="CHEBI:78442"/>
        <dbReference type="ChEBI" id="CHEBI:78494"/>
        <dbReference type="ChEBI" id="CHEBI:133043"/>
        <dbReference type="EC" id="2.3.2.6"/>
    </reaction>
</comment>
<dbReference type="Proteomes" id="UP000886842">
    <property type="component" value="Unassembled WGS sequence"/>
</dbReference>
<dbReference type="InterPro" id="IPR004616">
    <property type="entry name" value="Leu/Phe-tRNA_Trfase"/>
</dbReference>
<comment type="function">
    <text evidence="4">Functions in the N-end rule pathway of protein degradation where it conjugates Leu, Phe and, less efficiently, Met from aminoacyl-tRNAs to the N-termini of proteins containing an N-terminal arginine or lysine.</text>
</comment>
<dbReference type="InterPro" id="IPR016181">
    <property type="entry name" value="Acyl_CoA_acyltransferase"/>
</dbReference>
<accession>A0A9D1H0X4</accession>
<evidence type="ECO:0000256" key="2">
    <source>
        <dbReference type="ARBA" id="ARBA00022679"/>
    </source>
</evidence>
<dbReference type="InterPro" id="IPR042221">
    <property type="entry name" value="Leu/Phe-tRNA_Trfase_N"/>
</dbReference>
<evidence type="ECO:0000256" key="1">
    <source>
        <dbReference type="ARBA" id="ARBA00022490"/>
    </source>
</evidence>
<name>A0A9D1H0X4_9ACTN</name>
<dbReference type="Gene3D" id="3.30.70.3550">
    <property type="entry name" value="Leucyl/phenylalanyl-tRNA-protein transferase, N-terminal domain"/>
    <property type="match status" value="1"/>
</dbReference>
<dbReference type="GO" id="GO:0005737">
    <property type="term" value="C:cytoplasm"/>
    <property type="evidence" value="ECO:0007669"/>
    <property type="project" value="UniProtKB-SubCell"/>
</dbReference>
<comment type="catalytic activity">
    <reaction evidence="4">
        <text>L-phenylalanyl-tRNA(Phe) + an N-terminal L-alpha-aminoacyl-[protein] = an N-terminal L-phenylalanyl-L-alpha-aminoacyl-[protein] + tRNA(Phe)</text>
        <dbReference type="Rhea" id="RHEA:43632"/>
        <dbReference type="Rhea" id="RHEA-COMP:9668"/>
        <dbReference type="Rhea" id="RHEA-COMP:9699"/>
        <dbReference type="Rhea" id="RHEA-COMP:10636"/>
        <dbReference type="Rhea" id="RHEA-COMP:10637"/>
        <dbReference type="ChEBI" id="CHEBI:78442"/>
        <dbReference type="ChEBI" id="CHEBI:78531"/>
        <dbReference type="ChEBI" id="CHEBI:78597"/>
        <dbReference type="ChEBI" id="CHEBI:83561"/>
        <dbReference type="EC" id="2.3.2.6"/>
    </reaction>
</comment>
<evidence type="ECO:0000256" key="4">
    <source>
        <dbReference type="HAMAP-Rule" id="MF_00688"/>
    </source>
</evidence>
<reference evidence="5" key="1">
    <citation type="submission" date="2020-10" db="EMBL/GenBank/DDBJ databases">
        <authorList>
            <person name="Gilroy R."/>
        </authorList>
    </citation>
    <scope>NUCLEOTIDE SEQUENCE</scope>
    <source>
        <strain evidence="5">ChiGjej1B1-24693</strain>
    </source>
</reference>
<dbReference type="PANTHER" id="PTHR30098:SF2">
    <property type="entry name" value="LEUCYL_PHENYLALANYL-TRNA--PROTEIN TRANSFERASE"/>
    <property type="match status" value="1"/>
</dbReference>
<dbReference type="AlphaFoldDB" id="A0A9D1H0X4"/>
<comment type="subcellular location">
    <subcellularLocation>
        <location evidence="4">Cytoplasm</location>
    </subcellularLocation>
</comment>
<organism evidence="5 6">
    <name type="scientific">Candidatus Avipropionibacterium avicola</name>
    <dbReference type="NCBI Taxonomy" id="2840701"/>
    <lineage>
        <taxon>Bacteria</taxon>
        <taxon>Bacillati</taxon>
        <taxon>Actinomycetota</taxon>
        <taxon>Actinomycetes</taxon>
        <taxon>Propionibacteriales</taxon>
        <taxon>Propionibacteriaceae</taxon>
        <taxon>Propionibacteriaceae incertae sedis</taxon>
        <taxon>Candidatus Avipropionibacterium</taxon>
    </lineage>
</organism>
<dbReference type="EC" id="2.3.2.6" evidence="4"/>
<dbReference type="GO" id="GO:0008914">
    <property type="term" value="F:leucyl-tRNA--protein transferase activity"/>
    <property type="evidence" value="ECO:0007669"/>
    <property type="project" value="UniProtKB-UniRule"/>
</dbReference>
<dbReference type="NCBIfam" id="TIGR00667">
    <property type="entry name" value="aat"/>
    <property type="match status" value="1"/>
</dbReference>
<sequence length="230" mass="25879">MPSSIFGDPEEWPPQDPIGLSEDLTLPLVVEGYRSGVFPMPVPRELPHGIRFAWFCPPQRGILPLTNLRITRSLRKTAKRYRVSVDRRFTEVMTRCADPSRDGSWITDEIVAVYAGLHERGLAHSVEVWDDHDRLVGGLYGVGLGGLFAGESMFHDPEHGRDASKVALIRLVELLTEAGGERLLDVQWSTPHLASLGVVEVDRADYLARLDRVLPVSPPMWDSTRLWRYS</sequence>
<dbReference type="PANTHER" id="PTHR30098">
    <property type="entry name" value="LEUCYL/PHENYLALANYL-TRNA--PROTEIN TRANSFERASE"/>
    <property type="match status" value="1"/>
</dbReference>